<sequence length="244" mass="27041">MFNPLSALRTLLLLSSLTLMASGALAASSVLIWPINPTLSAEQKARPLWLENQANVPATLQIRIFRWQQRDQGNDYQPQDDVLPSPPVVTIAPGDRQLVRLTLTGAAPGTGEDAYRILVDEIPDVASDRRPANSRVQFRMRYSVPLFVTSPAVPEDTERADRSLNWEIVKEGGKRYLRIHNEGPVHVRLTRVHMDQVTLAEGLLGYVLAHASRQWPLPDNVRAGQTLKATVNAAEPVVLRHVGS</sequence>
<name>A0A1I1LSQ3_9GAMM</name>
<gene>
    <name evidence="3" type="ORF">SAMN05421848_2466</name>
</gene>
<accession>A0A1I1LSQ3</accession>
<dbReference type="RefSeq" id="WP_090134480.1">
    <property type="nucleotide sequence ID" value="NZ_FOLY01000005.1"/>
</dbReference>
<feature type="signal peptide" evidence="1">
    <location>
        <begin position="1"/>
        <end position="26"/>
    </location>
</feature>
<dbReference type="EMBL" id="FOLY01000005">
    <property type="protein sequence ID" value="SFC72490.1"/>
    <property type="molecule type" value="Genomic_DNA"/>
</dbReference>
<dbReference type="Gene3D" id="2.60.40.10">
    <property type="entry name" value="Immunoglobulins"/>
    <property type="match status" value="1"/>
</dbReference>
<keyword evidence="1" id="KW-0732">Signal</keyword>
<dbReference type="SUPFAM" id="SSF49354">
    <property type="entry name" value="PapD-like"/>
    <property type="match status" value="1"/>
</dbReference>
<feature type="domain" description="Pili assembly chaperone N-terminal" evidence="2">
    <location>
        <begin position="39"/>
        <end position="149"/>
    </location>
</feature>
<dbReference type="InterPro" id="IPR008962">
    <property type="entry name" value="PapD-like_sf"/>
</dbReference>
<keyword evidence="4" id="KW-1185">Reference proteome</keyword>
<dbReference type="InterPro" id="IPR013783">
    <property type="entry name" value="Ig-like_fold"/>
</dbReference>
<dbReference type="PANTHER" id="PTHR30251:SF4">
    <property type="entry name" value="SLR1668 PROTEIN"/>
    <property type="match status" value="1"/>
</dbReference>
<evidence type="ECO:0000259" key="2">
    <source>
        <dbReference type="Pfam" id="PF00345"/>
    </source>
</evidence>
<dbReference type="GO" id="GO:0030288">
    <property type="term" value="C:outer membrane-bounded periplasmic space"/>
    <property type="evidence" value="ECO:0007669"/>
    <property type="project" value="InterPro"/>
</dbReference>
<dbReference type="InterPro" id="IPR050643">
    <property type="entry name" value="Periplasmic_pilus_chap"/>
</dbReference>
<dbReference type="PANTHER" id="PTHR30251">
    <property type="entry name" value="PILUS ASSEMBLY CHAPERONE"/>
    <property type="match status" value="1"/>
</dbReference>
<evidence type="ECO:0000313" key="3">
    <source>
        <dbReference type="EMBL" id="SFC72490.1"/>
    </source>
</evidence>
<reference evidence="4" key="1">
    <citation type="submission" date="2016-10" db="EMBL/GenBank/DDBJ databases">
        <authorList>
            <person name="Varghese N."/>
            <person name="Submissions S."/>
        </authorList>
    </citation>
    <scope>NUCLEOTIDE SEQUENCE [LARGE SCALE GENOMIC DNA]</scope>
    <source>
        <strain evidence="4">DSM 23439</strain>
    </source>
</reference>
<proteinExistence type="predicted"/>
<dbReference type="GO" id="GO:0071555">
    <property type="term" value="P:cell wall organization"/>
    <property type="evidence" value="ECO:0007669"/>
    <property type="project" value="InterPro"/>
</dbReference>
<evidence type="ECO:0000256" key="1">
    <source>
        <dbReference type="SAM" id="SignalP"/>
    </source>
</evidence>
<dbReference type="Pfam" id="PF00345">
    <property type="entry name" value="PapD_N"/>
    <property type="match status" value="1"/>
</dbReference>
<feature type="chain" id="PRO_5011594743" evidence="1">
    <location>
        <begin position="27"/>
        <end position="244"/>
    </location>
</feature>
<dbReference type="Proteomes" id="UP000199046">
    <property type="component" value="Unassembled WGS sequence"/>
</dbReference>
<protein>
    <submittedName>
        <fullName evidence="3">Fimbrial chaperone protein</fullName>
    </submittedName>
</protein>
<evidence type="ECO:0000313" key="4">
    <source>
        <dbReference type="Proteomes" id="UP000199046"/>
    </source>
</evidence>
<dbReference type="AlphaFoldDB" id="A0A1I1LSQ3"/>
<dbReference type="InterPro" id="IPR016147">
    <property type="entry name" value="Pili_assmbl_chaperone_N"/>
</dbReference>
<dbReference type="STRING" id="402385.SAMN05421848_2466"/>
<dbReference type="OrthoDB" id="511700at2"/>
<organism evidence="3 4">
    <name type="scientific">Kushneria avicenniae</name>
    <dbReference type="NCBI Taxonomy" id="402385"/>
    <lineage>
        <taxon>Bacteria</taxon>
        <taxon>Pseudomonadati</taxon>
        <taxon>Pseudomonadota</taxon>
        <taxon>Gammaproteobacteria</taxon>
        <taxon>Oceanospirillales</taxon>
        <taxon>Halomonadaceae</taxon>
        <taxon>Kushneria</taxon>
    </lineage>
</organism>